<dbReference type="WBParaSite" id="PDA_v2.g9628.t1">
    <property type="protein sequence ID" value="PDA_v2.g9628.t1"/>
    <property type="gene ID" value="PDA_v2.g9628"/>
</dbReference>
<proteinExistence type="predicted"/>
<evidence type="ECO:0000313" key="3">
    <source>
        <dbReference type="Proteomes" id="UP000887578"/>
    </source>
</evidence>
<feature type="region of interest" description="Disordered" evidence="1">
    <location>
        <begin position="680"/>
        <end position="702"/>
    </location>
</feature>
<feature type="signal peptide" evidence="2">
    <location>
        <begin position="1"/>
        <end position="19"/>
    </location>
</feature>
<feature type="region of interest" description="Disordered" evidence="1">
    <location>
        <begin position="639"/>
        <end position="662"/>
    </location>
</feature>
<protein>
    <submittedName>
        <fullName evidence="4">Uncharacterized protein</fullName>
    </submittedName>
</protein>
<organism evidence="3 4">
    <name type="scientific">Panagrolaimus davidi</name>
    <dbReference type="NCBI Taxonomy" id="227884"/>
    <lineage>
        <taxon>Eukaryota</taxon>
        <taxon>Metazoa</taxon>
        <taxon>Ecdysozoa</taxon>
        <taxon>Nematoda</taxon>
        <taxon>Chromadorea</taxon>
        <taxon>Rhabditida</taxon>
        <taxon>Tylenchina</taxon>
        <taxon>Panagrolaimomorpha</taxon>
        <taxon>Panagrolaimoidea</taxon>
        <taxon>Panagrolaimidae</taxon>
        <taxon>Panagrolaimus</taxon>
    </lineage>
</organism>
<keyword evidence="2" id="KW-0732">Signal</keyword>
<evidence type="ECO:0000256" key="1">
    <source>
        <dbReference type="SAM" id="MobiDB-lite"/>
    </source>
</evidence>
<dbReference type="AlphaFoldDB" id="A0A914QZN4"/>
<feature type="chain" id="PRO_5037018832" evidence="2">
    <location>
        <begin position="20"/>
        <end position="903"/>
    </location>
</feature>
<evidence type="ECO:0000313" key="4">
    <source>
        <dbReference type="WBParaSite" id="PDA_v2.g9628.t1"/>
    </source>
</evidence>
<evidence type="ECO:0000256" key="2">
    <source>
        <dbReference type="SAM" id="SignalP"/>
    </source>
</evidence>
<keyword evidence="3" id="KW-1185">Reference proteome</keyword>
<reference evidence="4" key="1">
    <citation type="submission" date="2022-11" db="UniProtKB">
        <authorList>
            <consortium name="WormBaseParasite"/>
        </authorList>
    </citation>
    <scope>IDENTIFICATION</scope>
</reference>
<name>A0A914QZN4_9BILA</name>
<accession>A0A914QZN4</accession>
<sequence>MNNYILFLLLINLFNAVISEYAYWQNGEGPIIFNDPPSIQERTNFPFHNVQFETNNPKNFVEIPSYEKPSKNEREETIGDKINSLLPNQKEKQKVLEIVDSRNKSLLQKITELSRVFSKSSSRSHGIVQSELYHDMVETDRKRQNTLHQLRKSLTPEFIDIADKIVKVEKNFSLSDLQKQAGHDDIFGSLAASAKSAMKDFQTFLKSSPRTRRQLQTGPEWNMRSSMYVKPGTEGAYISDLPTAAPATNNNYADMLTKNRFIMPSAVEKQKFYPPAGFFPQEPTRPSVIFTGEEPYPIPGFTPPPPFTTTAPAPFGQDLSETYNDKTFADRNRLFRKPERHYDDDAIVYPPSQQQQRYYNNQLQQQQPPPRWNIETQLVEKAQQTIIHTKTPITPNLSRNELTVKNKVENIRVPPGTVTNFSQQTISQASIPAISNPPRDQIITKSHIETIRPAAGGQSYGSSYTTNNNNNNFPSMDVRVSAGSMPMVPASIIPLSSGSIGRYETDIGRYDTGEGRQNLRFEIPQTFLQNIQSKIPGIVEANPNSYRQNVVNSYGPVNPYRQSPYGSNTGLPPNYIPSNQPIGQYVPSDRQYPPPPGSYIPPGYQQKPSQGDIVNTRILTNEQFQPNIIPEPNTVVLKESSAENPDPSLTTTTTTTTEPPPLTPYTTYPDFREDLFPIPLNHAKSDNRPAGGTYIRRQDMFGGGTNEYRQDLGRVSEKIDKEINNQKQWPSAVDDRRVKGYIDPEVRYGPASPPFSIENYPKPPYDGTSIAERPSGYMEGDDLSRTDVIGGIPYGRTDAIFTTPIPWNTQTTTIINVPSIDIDPKLDFPGNRAARPTQKEIIENRLIEGSRRFPEKGQIRPYFGPEEITRSRYINENPPQNNQKDGKIHRYVKIDLPNSSTLS</sequence>
<dbReference type="Proteomes" id="UP000887578">
    <property type="component" value="Unplaced"/>
</dbReference>